<evidence type="ECO:0000313" key="2">
    <source>
        <dbReference type="Proteomes" id="UP001162030"/>
    </source>
</evidence>
<reference evidence="1 2" key="1">
    <citation type="submission" date="2023-03" db="EMBL/GenBank/DDBJ databases">
        <authorList>
            <person name="Pearce D."/>
        </authorList>
    </citation>
    <scope>NUCLEOTIDE SEQUENCE [LARGE SCALE GENOMIC DNA]</scope>
    <source>
        <strain evidence="1">Msz</strain>
    </source>
</reference>
<accession>A0ABN8XBL2</accession>
<proteinExistence type="predicted"/>
<protein>
    <recommendedName>
        <fullName evidence="3">DUF2066 domain-containing protein</fullName>
    </recommendedName>
</protein>
<sequence length="345" mass="38854">MRLVALVSLWFIALCPRLMAAEIKGLYRMDVAVQSKDESTRNEDIRRALEMVLRRLVRTDAMQSKAIRAMLEKPDQFVLQYEYITKATGGAPLNYLSVDFDPPRIKKTLRGANISSWGEQRPEVLVWLSIEDNAQESMFVADQMPEIDQALRAAAEESGVPVTLPLWDLTDQQSLSLDDLATGNGERIRQASARYETDVVLAGRLSHKPEGTWDATWRLYLQNTDETWQGNFSDLSGAFQSATSGVYTRLAERFIPRTTQETTLELKIVGLSSLDAIDRATTYLSRLSQVEKLEWLGVDADHALFKLSVLGDRKSLEEALALGRVLRPVANEDRHFSGLTYQLAE</sequence>
<organism evidence="1 2">
    <name type="scientific">Methylocaldum szegediense</name>
    <dbReference type="NCBI Taxonomy" id="73780"/>
    <lineage>
        <taxon>Bacteria</taxon>
        <taxon>Pseudomonadati</taxon>
        <taxon>Pseudomonadota</taxon>
        <taxon>Gammaproteobacteria</taxon>
        <taxon>Methylococcales</taxon>
        <taxon>Methylococcaceae</taxon>
        <taxon>Methylocaldum</taxon>
    </lineage>
</organism>
<evidence type="ECO:0008006" key="3">
    <source>
        <dbReference type="Google" id="ProtNLM"/>
    </source>
</evidence>
<keyword evidence="2" id="KW-1185">Reference proteome</keyword>
<dbReference type="Proteomes" id="UP001162030">
    <property type="component" value="Chromosome"/>
</dbReference>
<name>A0ABN8XBL2_9GAMM</name>
<gene>
    <name evidence="1" type="ORF">MSZNOR_3860</name>
</gene>
<dbReference type="EMBL" id="OX458333">
    <property type="protein sequence ID" value="CAI8922072.1"/>
    <property type="molecule type" value="Genomic_DNA"/>
</dbReference>
<dbReference type="Pfam" id="PF09839">
    <property type="entry name" value="DUF2066"/>
    <property type="match status" value="1"/>
</dbReference>
<evidence type="ECO:0000313" key="1">
    <source>
        <dbReference type="EMBL" id="CAI8922072.1"/>
    </source>
</evidence>
<dbReference type="InterPro" id="IPR018642">
    <property type="entry name" value="DUF2066"/>
</dbReference>